<organism evidence="3 4">
    <name type="scientific">Gluconacetobacter asukensis</name>
    <dbReference type="NCBI Taxonomy" id="1017181"/>
    <lineage>
        <taxon>Bacteria</taxon>
        <taxon>Pseudomonadati</taxon>
        <taxon>Pseudomonadota</taxon>
        <taxon>Alphaproteobacteria</taxon>
        <taxon>Acetobacterales</taxon>
        <taxon>Acetobacteraceae</taxon>
        <taxon>Gluconacetobacter</taxon>
    </lineage>
</organism>
<gene>
    <name evidence="3" type="ORF">HLH35_13145</name>
</gene>
<evidence type="ECO:0000256" key="1">
    <source>
        <dbReference type="ARBA" id="ARBA00035644"/>
    </source>
</evidence>
<evidence type="ECO:0000313" key="4">
    <source>
        <dbReference type="Proteomes" id="UP000577891"/>
    </source>
</evidence>
<dbReference type="CDD" id="cd06193">
    <property type="entry name" value="siderophore_interacting"/>
    <property type="match status" value="1"/>
</dbReference>
<feature type="domain" description="FAD-binding FR-type" evidence="2">
    <location>
        <begin position="23"/>
        <end position="127"/>
    </location>
</feature>
<dbReference type="InterPro" id="IPR013113">
    <property type="entry name" value="SIP_FAD-bd"/>
</dbReference>
<accession>A0A7W4P0L2</accession>
<dbReference type="InterPro" id="IPR039261">
    <property type="entry name" value="FNR_nucleotide-bd"/>
</dbReference>
<dbReference type="GO" id="GO:0016491">
    <property type="term" value="F:oxidoreductase activity"/>
    <property type="evidence" value="ECO:0007669"/>
    <property type="project" value="InterPro"/>
</dbReference>
<dbReference type="Gene3D" id="2.40.30.10">
    <property type="entry name" value="Translation factors"/>
    <property type="match status" value="1"/>
</dbReference>
<proteinExistence type="inferred from homology"/>
<dbReference type="PANTHER" id="PTHR30157">
    <property type="entry name" value="FERRIC REDUCTASE, NADPH-DEPENDENT"/>
    <property type="match status" value="1"/>
</dbReference>
<dbReference type="EMBL" id="JABEQE010000011">
    <property type="protein sequence ID" value="MBB2173052.1"/>
    <property type="molecule type" value="Genomic_DNA"/>
</dbReference>
<dbReference type="SUPFAM" id="SSF63380">
    <property type="entry name" value="Riboflavin synthase domain-like"/>
    <property type="match status" value="1"/>
</dbReference>
<evidence type="ECO:0000259" key="2">
    <source>
        <dbReference type="PROSITE" id="PS51384"/>
    </source>
</evidence>
<keyword evidence="4" id="KW-1185">Reference proteome</keyword>
<dbReference type="Proteomes" id="UP000577891">
    <property type="component" value="Unassembled WGS sequence"/>
</dbReference>
<dbReference type="InterPro" id="IPR039374">
    <property type="entry name" value="SIP_fam"/>
</dbReference>
<name>A0A7W4P0L2_9PROT</name>
<reference evidence="3 4" key="1">
    <citation type="submission" date="2020-04" db="EMBL/GenBank/DDBJ databases">
        <title>Description of novel Gluconacetobacter.</title>
        <authorList>
            <person name="Sombolestani A."/>
        </authorList>
    </citation>
    <scope>NUCLEOTIDE SEQUENCE [LARGE SCALE GENOMIC DNA]</scope>
    <source>
        <strain evidence="3 4">LMG 27724</strain>
    </source>
</reference>
<dbReference type="InterPro" id="IPR017927">
    <property type="entry name" value="FAD-bd_FR_type"/>
</dbReference>
<dbReference type="AlphaFoldDB" id="A0A7W4P0L2"/>
<dbReference type="Pfam" id="PF04954">
    <property type="entry name" value="SIP"/>
    <property type="match status" value="1"/>
</dbReference>
<dbReference type="InterPro" id="IPR007037">
    <property type="entry name" value="SIP_rossman_dom"/>
</dbReference>
<dbReference type="InterPro" id="IPR017938">
    <property type="entry name" value="Riboflavin_synthase-like_b-brl"/>
</dbReference>
<evidence type="ECO:0000313" key="3">
    <source>
        <dbReference type="EMBL" id="MBB2173052.1"/>
    </source>
</evidence>
<dbReference type="PANTHER" id="PTHR30157:SF0">
    <property type="entry name" value="NADPH-DEPENDENT FERRIC-CHELATE REDUCTASE"/>
    <property type="match status" value="1"/>
</dbReference>
<protein>
    <submittedName>
        <fullName evidence="3">Siderophore-interacting protein</fullName>
    </submittedName>
</protein>
<comment type="similarity">
    <text evidence="1">Belongs to the SIP oxidoreductase family.</text>
</comment>
<dbReference type="RefSeq" id="WP_182979565.1">
    <property type="nucleotide sequence ID" value="NZ_BAABGB010000007.1"/>
</dbReference>
<dbReference type="Gene3D" id="3.40.50.80">
    <property type="entry name" value="Nucleotide-binding domain of ferredoxin-NADP reductase (FNR) module"/>
    <property type="match status" value="1"/>
</dbReference>
<dbReference type="PROSITE" id="PS51384">
    <property type="entry name" value="FAD_FR"/>
    <property type="match status" value="1"/>
</dbReference>
<comment type="caution">
    <text evidence="3">The sequence shown here is derived from an EMBL/GenBank/DDBJ whole genome shotgun (WGS) entry which is preliminary data.</text>
</comment>
<dbReference type="Pfam" id="PF08021">
    <property type="entry name" value="FAD_binding_9"/>
    <property type="match status" value="2"/>
</dbReference>
<sequence>MTMFGSLRGRGDGPAIERVRHELKRRTLEVAAVERLTPHMIRVTLTGTDLDGFVSMSPDDHIKIFIPDLDGEWTRRDYTPRRYDPQAGTLILDFVNHDGGPAAAWARAARIGDRLEIGGPRGSQVIAGPVDRWLLIGDETALPAIGRRVEELSAQAWVTTVVAVPGAEDEQVFMTPARHDAHWVHRPMADADQARRILDVLAGIDIPDRTFVWVGAEARVAKAVRRYLLEDREIAPSWVKASGYWVKGTADASVKDVGEGA</sequence>